<organism evidence="5 6">
    <name type="scientific">Rubrobacter tropicus</name>
    <dbReference type="NCBI Taxonomy" id="2653851"/>
    <lineage>
        <taxon>Bacteria</taxon>
        <taxon>Bacillati</taxon>
        <taxon>Actinomycetota</taxon>
        <taxon>Rubrobacteria</taxon>
        <taxon>Rubrobacterales</taxon>
        <taxon>Rubrobacteraceae</taxon>
        <taxon>Rubrobacter</taxon>
    </lineage>
</organism>
<dbReference type="GO" id="GO:0003700">
    <property type="term" value="F:DNA-binding transcription factor activity"/>
    <property type="evidence" value="ECO:0007669"/>
    <property type="project" value="TreeGrafter"/>
</dbReference>
<dbReference type="SMART" id="SM00530">
    <property type="entry name" value="HTH_XRE"/>
    <property type="match status" value="1"/>
</dbReference>
<dbReference type="Pfam" id="PF01381">
    <property type="entry name" value="HTH_3"/>
    <property type="match status" value="1"/>
</dbReference>
<dbReference type="InterPro" id="IPR010982">
    <property type="entry name" value="Lambda_DNA-bd_dom_sf"/>
</dbReference>
<dbReference type="PROSITE" id="PS50943">
    <property type="entry name" value="HTH_CROC1"/>
    <property type="match status" value="1"/>
</dbReference>
<dbReference type="GO" id="GO:0003677">
    <property type="term" value="F:DNA binding"/>
    <property type="evidence" value="ECO:0007669"/>
    <property type="project" value="UniProtKB-KW"/>
</dbReference>
<proteinExistence type="predicted"/>
<keyword evidence="1" id="KW-0805">Transcription regulation</keyword>
<dbReference type="CDD" id="cd00093">
    <property type="entry name" value="HTH_XRE"/>
    <property type="match status" value="1"/>
</dbReference>
<dbReference type="Proteomes" id="UP000501452">
    <property type="component" value="Chromosome"/>
</dbReference>
<gene>
    <name evidence="5" type="ORF">GBA63_08920</name>
</gene>
<evidence type="ECO:0000256" key="2">
    <source>
        <dbReference type="ARBA" id="ARBA00023125"/>
    </source>
</evidence>
<evidence type="ECO:0000256" key="3">
    <source>
        <dbReference type="ARBA" id="ARBA00023163"/>
    </source>
</evidence>
<sequence>MAREALVRGFGETVRRLRLERDYSQERFAELCGLHRTYIGSIERGEKVVTIVTADKLARALGISLTGLFAELEREQP</sequence>
<dbReference type="PANTHER" id="PTHR46797">
    <property type="entry name" value="HTH-TYPE TRANSCRIPTIONAL REGULATOR"/>
    <property type="match status" value="1"/>
</dbReference>
<dbReference type="EMBL" id="CP045119">
    <property type="protein sequence ID" value="QIN82755.1"/>
    <property type="molecule type" value="Genomic_DNA"/>
</dbReference>
<name>A0A6G8Q8E1_9ACTN</name>
<dbReference type="KEGG" id="rub:GBA63_08920"/>
<dbReference type="InterPro" id="IPR001387">
    <property type="entry name" value="Cro/C1-type_HTH"/>
</dbReference>
<dbReference type="PANTHER" id="PTHR46797:SF23">
    <property type="entry name" value="HTH-TYPE TRANSCRIPTIONAL REGULATOR SUTR"/>
    <property type="match status" value="1"/>
</dbReference>
<evidence type="ECO:0000313" key="5">
    <source>
        <dbReference type="EMBL" id="QIN82755.1"/>
    </source>
</evidence>
<feature type="domain" description="HTH cro/C1-type" evidence="4">
    <location>
        <begin position="14"/>
        <end position="68"/>
    </location>
</feature>
<accession>A0A6G8Q8E1</accession>
<evidence type="ECO:0000259" key="4">
    <source>
        <dbReference type="PROSITE" id="PS50943"/>
    </source>
</evidence>
<keyword evidence="2" id="KW-0238">DNA-binding</keyword>
<keyword evidence="3" id="KW-0804">Transcription</keyword>
<reference evidence="5 6" key="1">
    <citation type="submission" date="2019-10" db="EMBL/GenBank/DDBJ databases">
        <title>Rubrobacter sp nov SCSIO 52090 isolated from a deep-sea sediment in the South China Sea.</title>
        <authorList>
            <person name="Chen R.W."/>
        </authorList>
    </citation>
    <scope>NUCLEOTIDE SEQUENCE [LARGE SCALE GENOMIC DNA]</scope>
    <source>
        <strain evidence="5 6">SCSIO 52909</strain>
    </source>
</reference>
<protein>
    <submittedName>
        <fullName evidence="5">Helix-turn-helix domain-containing protein</fullName>
    </submittedName>
</protein>
<dbReference type="InterPro" id="IPR050807">
    <property type="entry name" value="TransReg_Diox_bact_type"/>
</dbReference>
<keyword evidence="6" id="KW-1185">Reference proteome</keyword>
<evidence type="ECO:0000256" key="1">
    <source>
        <dbReference type="ARBA" id="ARBA00023015"/>
    </source>
</evidence>
<dbReference type="SUPFAM" id="SSF47413">
    <property type="entry name" value="lambda repressor-like DNA-binding domains"/>
    <property type="match status" value="1"/>
</dbReference>
<dbReference type="GO" id="GO:0005829">
    <property type="term" value="C:cytosol"/>
    <property type="evidence" value="ECO:0007669"/>
    <property type="project" value="TreeGrafter"/>
</dbReference>
<evidence type="ECO:0000313" key="6">
    <source>
        <dbReference type="Proteomes" id="UP000501452"/>
    </source>
</evidence>
<dbReference type="Gene3D" id="1.10.260.40">
    <property type="entry name" value="lambda repressor-like DNA-binding domains"/>
    <property type="match status" value="1"/>
</dbReference>
<dbReference type="AlphaFoldDB" id="A0A6G8Q8E1"/>